<dbReference type="GO" id="GO:0009089">
    <property type="term" value="P:lysine biosynthetic process via diaminopimelate"/>
    <property type="evidence" value="ECO:0007669"/>
    <property type="project" value="UniProtKB-UniRule"/>
</dbReference>
<keyword evidence="6 9" id="KW-0457">Lysine biosynthesis</keyword>
<comment type="caution">
    <text evidence="9">Lacks conserved residue(s) required for the propagation of feature annotation.</text>
</comment>
<organism evidence="11 12">
    <name type="scientific">Anaerospora hongkongensis</name>
    <dbReference type="NCBI Taxonomy" id="244830"/>
    <lineage>
        <taxon>Bacteria</taxon>
        <taxon>Bacillati</taxon>
        <taxon>Bacillota</taxon>
        <taxon>Negativicutes</taxon>
        <taxon>Selenomonadales</taxon>
        <taxon>Sporomusaceae</taxon>
        <taxon>Anaerospora</taxon>
    </lineage>
</organism>
<reference evidence="11 12" key="1">
    <citation type="submission" date="2019-03" db="EMBL/GenBank/DDBJ databases">
        <title>Genomic Encyclopedia of Type Strains, Phase IV (KMG-IV): sequencing the most valuable type-strain genomes for metagenomic binning, comparative biology and taxonomic classification.</title>
        <authorList>
            <person name="Goeker M."/>
        </authorList>
    </citation>
    <scope>NUCLEOTIDE SEQUENCE [LARGE SCALE GENOMIC DNA]</scope>
    <source>
        <strain evidence="11 12">DSM 15969</strain>
    </source>
</reference>
<dbReference type="Pfam" id="PF01678">
    <property type="entry name" value="DAP_epimerase"/>
    <property type="match status" value="2"/>
</dbReference>
<dbReference type="RefSeq" id="WP_132073937.1">
    <property type="nucleotide sequence ID" value="NZ_DAMAKO010000002.1"/>
</dbReference>
<dbReference type="OrthoDB" id="9805408at2"/>
<comment type="pathway">
    <text evidence="1 9">Amino-acid biosynthesis; L-lysine biosynthesis via DAP pathway; DL-2,6-diaminopimelate from LL-2,6-diaminopimelate: step 1/1.</text>
</comment>
<evidence type="ECO:0000256" key="7">
    <source>
        <dbReference type="ARBA" id="ARBA00023235"/>
    </source>
</evidence>
<dbReference type="AlphaFoldDB" id="A0A4R1Q5R8"/>
<dbReference type="HAMAP" id="MF_00197">
    <property type="entry name" value="DAP_epimerase"/>
    <property type="match status" value="1"/>
</dbReference>
<comment type="catalytic activity">
    <reaction evidence="8 9">
        <text>(2S,6S)-2,6-diaminopimelate = meso-2,6-diaminopimelate</text>
        <dbReference type="Rhea" id="RHEA:15393"/>
        <dbReference type="ChEBI" id="CHEBI:57609"/>
        <dbReference type="ChEBI" id="CHEBI:57791"/>
        <dbReference type="EC" id="5.1.1.7"/>
    </reaction>
</comment>
<evidence type="ECO:0000256" key="9">
    <source>
        <dbReference type="HAMAP-Rule" id="MF_00197"/>
    </source>
</evidence>
<feature type="binding site" evidence="9">
    <location>
        <begin position="214"/>
        <end position="215"/>
    </location>
    <ligand>
        <name>substrate</name>
    </ligand>
</feature>
<keyword evidence="4 9" id="KW-0963">Cytoplasm</keyword>
<keyword evidence="5 9" id="KW-0028">Amino-acid biosynthesis</keyword>
<dbReference type="EMBL" id="SLUI01000001">
    <property type="protein sequence ID" value="TCL39906.1"/>
    <property type="molecule type" value="Genomic_DNA"/>
</dbReference>
<feature type="binding site" evidence="9">
    <location>
        <position position="11"/>
    </location>
    <ligand>
        <name>substrate</name>
    </ligand>
</feature>
<dbReference type="GO" id="GO:0008837">
    <property type="term" value="F:diaminopimelate epimerase activity"/>
    <property type="evidence" value="ECO:0007669"/>
    <property type="project" value="UniProtKB-UniRule"/>
</dbReference>
<dbReference type="FunFam" id="3.10.310.10:FF:000004">
    <property type="entry name" value="Diaminopimelate epimerase"/>
    <property type="match status" value="1"/>
</dbReference>
<feature type="site" description="Could be important to modulate the pK values of the two catalytic cysteine residues" evidence="9">
    <location>
        <position position="165"/>
    </location>
</feature>
<name>A0A4R1Q5R8_9FIRM</name>
<feature type="binding site" evidence="9">
    <location>
        <position position="163"/>
    </location>
    <ligand>
        <name>substrate</name>
    </ligand>
</feature>
<feature type="binding site" evidence="9">
    <location>
        <position position="196"/>
    </location>
    <ligand>
        <name>substrate</name>
    </ligand>
</feature>
<dbReference type="UniPathway" id="UPA00034">
    <property type="reaction ID" value="UER00025"/>
</dbReference>
<dbReference type="Proteomes" id="UP000295063">
    <property type="component" value="Unassembled WGS sequence"/>
</dbReference>
<evidence type="ECO:0000313" key="12">
    <source>
        <dbReference type="Proteomes" id="UP000295063"/>
    </source>
</evidence>
<dbReference type="InterPro" id="IPR018510">
    <property type="entry name" value="DAP_epimerase_AS"/>
</dbReference>
<evidence type="ECO:0000256" key="8">
    <source>
        <dbReference type="ARBA" id="ARBA00051712"/>
    </source>
</evidence>
<feature type="binding site" evidence="9">
    <location>
        <position position="64"/>
    </location>
    <ligand>
        <name>substrate</name>
    </ligand>
</feature>
<keyword evidence="7 9" id="KW-0413">Isomerase</keyword>
<comment type="function">
    <text evidence="9">Catalyzes the stereoinversion of LL-2,6-diaminopimelate (L,L-DAP) to meso-diaminopimelate (meso-DAP), a precursor of L-lysine and an essential component of the bacterial peptidoglycan.</text>
</comment>
<feature type="binding site" evidence="9">
    <location>
        <begin position="224"/>
        <end position="225"/>
    </location>
    <ligand>
        <name>substrate</name>
    </ligand>
</feature>
<dbReference type="FunFam" id="3.10.310.10:FF:000001">
    <property type="entry name" value="Diaminopimelate epimerase"/>
    <property type="match status" value="1"/>
</dbReference>
<feature type="binding site" evidence="9">
    <location>
        <begin position="74"/>
        <end position="75"/>
    </location>
    <ligand>
        <name>substrate</name>
    </ligand>
</feature>
<dbReference type="PANTHER" id="PTHR31689:SF0">
    <property type="entry name" value="DIAMINOPIMELATE EPIMERASE"/>
    <property type="match status" value="1"/>
</dbReference>
<feature type="active site" description="Proton acceptor" evidence="9">
    <location>
        <position position="223"/>
    </location>
</feature>
<dbReference type="EC" id="5.1.1.7" evidence="3 9"/>
<comment type="caution">
    <text evidence="11">The sequence shown here is derived from an EMBL/GenBank/DDBJ whole genome shotgun (WGS) entry which is preliminary data.</text>
</comment>
<evidence type="ECO:0000256" key="10">
    <source>
        <dbReference type="PROSITE-ProRule" id="PRU10125"/>
    </source>
</evidence>
<dbReference type="Gene3D" id="3.10.310.10">
    <property type="entry name" value="Diaminopimelate Epimerase, Chain A, domain 1"/>
    <property type="match status" value="2"/>
</dbReference>
<feature type="active site" evidence="10">
    <location>
        <position position="73"/>
    </location>
</feature>
<evidence type="ECO:0000256" key="4">
    <source>
        <dbReference type="ARBA" id="ARBA00022490"/>
    </source>
</evidence>
<sequence length="281" mass="30548">MQFSKWHGQGNDFVIVNGFQEKLNDYKQAAIAVCDRHFGIGADGLVILLPPTTADADFRIRIFNSDGSEAEMCGNATRCIARYVYENGLSEKTSLTLETLAGLIKPEIIFDGGQVKTICVDMGEPRLRRSEIPVTGEADSQAVSIPLEAAGAVYRITCVSMGNPHCVIFVDDLASVDLAQVGPHVETHSYFPRKTNVEFVQVLSSNKVRMRVWERGAGITLACGTGASATLVAAVLNEKTDRAITVELDGGDLFVEWRGDNHVYMSGPAIEVFRGTYLGKV</sequence>
<proteinExistence type="inferred from homology"/>
<feature type="site" description="Could be important to modulate the pK values of the two catalytic cysteine residues" evidence="9">
    <location>
        <position position="214"/>
    </location>
</feature>
<evidence type="ECO:0000256" key="3">
    <source>
        <dbReference type="ARBA" id="ARBA00013080"/>
    </source>
</evidence>
<keyword evidence="12" id="KW-1185">Reference proteome</keyword>
<dbReference type="GO" id="GO:0005829">
    <property type="term" value="C:cytosol"/>
    <property type="evidence" value="ECO:0007669"/>
    <property type="project" value="TreeGrafter"/>
</dbReference>
<comment type="subunit">
    <text evidence="9">Homodimer.</text>
</comment>
<evidence type="ECO:0000256" key="1">
    <source>
        <dbReference type="ARBA" id="ARBA00005196"/>
    </source>
</evidence>
<accession>A0A4R1Q5R8</accession>
<dbReference type="PROSITE" id="PS01326">
    <property type="entry name" value="DAP_EPIMERASE"/>
    <property type="match status" value="1"/>
</dbReference>
<dbReference type="SUPFAM" id="SSF54506">
    <property type="entry name" value="Diaminopimelate epimerase-like"/>
    <property type="match status" value="1"/>
</dbReference>
<gene>
    <name evidence="9" type="primary">dapF</name>
    <name evidence="11" type="ORF">EV210_101103</name>
</gene>
<evidence type="ECO:0000313" key="11">
    <source>
        <dbReference type="EMBL" id="TCL39906.1"/>
    </source>
</evidence>
<dbReference type="PANTHER" id="PTHR31689">
    <property type="entry name" value="DIAMINOPIMELATE EPIMERASE, CHLOROPLASTIC"/>
    <property type="match status" value="1"/>
</dbReference>
<evidence type="ECO:0000256" key="2">
    <source>
        <dbReference type="ARBA" id="ARBA00010219"/>
    </source>
</evidence>
<dbReference type="NCBIfam" id="TIGR00652">
    <property type="entry name" value="DapF"/>
    <property type="match status" value="1"/>
</dbReference>
<feature type="active site" description="Proton donor" evidence="9">
    <location>
        <position position="73"/>
    </location>
</feature>
<comment type="similarity">
    <text evidence="2 9">Belongs to the diaminopimelate epimerase family.</text>
</comment>
<dbReference type="InterPro" id="IPR001653">
    <property type="entry name" value="DAP_epimerase_DapF"/>
</dbReference>
<protein>
    <recommendedName>
        <fullName evidence="3 9">Diaminopimelate epimerase</fullName>
        <shortName evidence="9">DAP epimerase</shortName>
        <ecNumber evidence="3 9">5.1.1.7</ecNumber>
    </recommendedName>
    <alternativeName>
        <fullName evidence="9">PLP-independent amino acid racemase</fullName>
    </alternativeName>
</protein>
<comment type="subcellular location">
    <subcellularLocation>
        <location evidence="9">Cytoplasm</location>
    </subcellularLocation>
</comment>
<evidence type="ECO:0000256" key="5">
    <source>
        <dbReference type="ARBA" id="ARBA00022605"/>
    </source>
</evidence>
<evidence type="ECO:0000256" key="6">
    <source>
        <dbReference type="ARBA" id="ARBA00023154"/>
    </source>
</evidence>